<proteinExistence type="predicted"/>
<dbReference type="AlphaFoldDB" id="D8TKI3"/>
<name>D8TKI3_VOLCA</name>
<dbReference type="Proteomes" id="UP000001058">
    <property type="component" value="Unassembled WGS sequence"/>
</dbReference>
<sequence length="371" mass="41247">MLAWQFQTPELPSGSDKYICFTAYDRCVDAKVHLRGTLEGGEWGYFVSRPFCKAFTCVAELKSVLCPVPLHVWDACISHRHSWVNPPSNALSRMMTMTSSGNGAQGTGSATRRKRTATLHSSCTEIVWGMGAVRECTVQCHSHNLPVQSAQGVPLQCSSCSGIPMCGKITMPPMPPRQFDNIRDVYMEGDVGFVGVEKLLGKVKHGQLQLPPEQTCSSAAQQAYRNISTVQHFHLHLNSYCNGYFLCITAPPGVFQIDTMHLPHDGMSSVVFTLVIMHILPRYAFVYLMHTKVNDSVMDAFRKFVRELHDFPIFHAHLANDGAKDEWPRYFSLDGDRAVYIGGVEGKSWGLVGMVTQALEWSDRGLGRASQ</sequence>
<keyword evidence="2" id="KW-1185">Reference proteome</keyword>
<dbReference type="GeneID" id="9618221"/>
<dbReference type="KEGG" id="vcn:VOLCADRAFT_87233"/>
<accession>D8TKI3</accession>
<protein>
    <submittedName>
        <fullName evidence="1">Uncharacterized protein</fullName>
    </submittedName>
</protein>
<evidence type="ECO:0000313" key="1">
    <source>
        <dbReference type="EMBL" id="EFJ52069.1"/>
    </source>
</evidence>
<organism evidence="2">
    <name type="scientific">Volvox carteri f. nagariensis</name>
    <dbReference type="NCBI Taxonomy" id="3068"/>
    <lineage>
        <taxon>Eukaryota</taxon>
        <taxon>Viridiplantae</taxon>
        <taxon>Chlorophyta</taxon>
        <taxon>core chlorophytes</taxon>
        <taxon>Chlorophyceae</taxon>
        <taxon>CS clade</taxon>
        <taxon>Chlamydomonadales</taxon>
        <taxon>Volvocaceae</taxon>
        <taxon>Volvox</taxon>
    </lineage>
</organism>
<dbReference type="EMBL" id="GL378325">
    <property type="protein sequence ID" value="EFJ52069.1"/>
    <property type="molecule type" value="Genomic_DNA"/>
</dbReference>
<evidence type="ECO:0000313" key="2">
    <source>
        <dbReference type="Proteomes" id="UP000001058"/>
    </source>
</evidence>
<reference evidence="1 2" key="1">
    <citation type="journal article" date="2010" name="Science">
        <title>Genomic analysis of organismal complexity in the multicellular green alga Volvox carteri.</title>
        <authorList>
            <person name="Prochnik S.E."/>
            <person name="Umen J."/>
            <person name="Nedelcu A.M."/>
            <person name="Hallmann A."/>
            <person name="Miller S.M."/>
            <person name="Nishii I."/>
            <person name="Ferris P."/>
            <person name="Kuo A."/>
            <person name="Mitros T."/>
            <person name="Fritz-Laylin L.K."/>
            <person name="Hellsten U."/>
            <person name="Chapman J."/>
            <person name="Simakov O."/>
            <person name="Rensing S.A."/>
            <person name="Terry A."/>
            <person name="Pangilinan J."/>
            <person name="Kapitonov V."/>
            <person name="Jurka J."/>
            <person name="Salamov A."/>
            <person name="Shapiro H."/>
            <person name="Schmutz J."/>
            <person name="Grimwood J."/>
            <person name="Lindquist E."/>
            <person name="Lucas S."/>
            <person name="Grigoriev I.V."/>
            <person name="Schmitt R."/>
            <person name="Kirk D."/>
            <person name="Rokhsar D.S."/>
        </authorList>
    </citation>
    <scope>NUCLEOTIDE SEQUENCE [LARGE SCALE GENOMIC DNA]</scope>
    <source>
        <strain evidence="2">f. Nagariensis / Eve</strain>
    </source>
</reference>
<dbReference type="InParanoid" id="D8TKI3"/>
<gene>
    <name evidence="1" type="ORF">VOLCADRAFT_87233</name>
</gene>
<dbReference type="RefSeq" id="XP_002946843.1">
    <property type="nucleotide sequence ID" value="XM_002946797.1"/>
</dbReference>